<dbReference type="EMBL" id="JACHMM010000001">
    <property type="protein sequence ID" value="MBB5786606.1"/>
    <property type="molecule type" value="Genomic_DNA"/>
</dbReference>
<dbReference type="Proteomes" id="UP000542813">
    <property type="component" value="Unassembled WGS sequence"/>
</dbReference>
<dbReference type="AlphaFoldDB" id="A0A7W9GN43"/>
<protein>
    <submittedName>
        <fullName evidence="1">Fic family protein</fullName>
    </submittedName>
</protein>
<evidence type="ECO:0000313" key="2">
    <source>
        <dbReference type="Proteomes" id="UP000542813"/>
    </source>
</evidence>
<organism evidence="1 2">
    <name type="scientific">Jiangella mangrovi</name>
    <dbReference type="NCBI Taxonomy" id="1524084"/>
    <lineage>
        <taxon>Bacteria</taxon>
        <taxon>Bacillati</taxon>
        <taxon>Actinomycetota</taxon>
        <taxon>Actinomycetes</taxon>
        <taxon>Jiangellales</taxon>
        <taxon>Jiangellaceae</taxon>
        <taxon>Jiangella</taxon>
    </lineage>
</organism>
<gene>
    <name evidence="1" type="ORF">HD601_001181</name>
</gene>
<sequence length="109" mass="11814">MLNGSDADGLAGISRFLLRSEAIASSRIESIASAPQQVALAELGQSESVRGVSEQARLVANNLTVVRRSTTELVEAELLTVEGIVDLHASLLPEQPSRVFWRSSRKRRS</sequence>
<keyword evidence="2" id="KW-1185">Reference proteome</keyword>
<name>A0A7W9GN43_9ACTN</name>
<evidence type="ECO:0000313" key="1">
    <source>
        <dbReference type="EMBL" id="MBB5786606.1"/>
    </source>
</evidence>
<reference evidence="1 2" key="1">
    <citation type="submission" date="2020-08" db="EMBL/GenBank/DDBJ databases">
        <title>Sequencing the genomes of 1000 actinobacteria strains.</title>
        <authorList>
            <person name="Klenk H.-P."/>
        </authorList>
    </citation>
    <scope>NUCLEOTIDE SEQUENCE [LARGE SCALE GENOMIC DNA]</scope>
    <source>
        <strain evidence="1 2">DSM 102122</strain>
    </source>
</reference>
<proteinExistence type="predicted"/>
<comment type="caution">
    <text evidence="1">The sequence shown here is derived from an EMBL/GenBank/DDBJ whole genome shotgun (WGS) entry which is preliminary data.</text>
</comment>
<accession>A0A7W9GN43</accession>